<sequence>MTTIADIQRAVAAVTGIPVREMRSARRARPVVRARQIAMYLARHMTRASLPQIGRTFERDHTTVIWGIAQIERQMLADPVIAGTLERISDLLAERSEQEEARAFDTLAAGIAERLVSAGFGTAAAPQVIERRVEVETRVEVTPPAATKAIDAAWALTVAFEEVSQWPGDTEKRRAFSEKFARLQKALRDHQTYTQKDQTHGH</sequence>
<dbReference type="GO" id="GO:0005524">
    <property type="term" value="F:ATP binding"/>
    <property type="evidence" value="ECO:0007669"/>
    <property type="project" value="InterPro"/>
</dbReference>
<dbReference type="Proteomes" id="UP000094622">
    <property type="component" value="Unassembled WGS sequence"/>
</dbReference>
<evidence type="ECO:0000313" key="2">
    <source>
        <dbReference type="EMBL" id="ODN71207.1"/>
    </source>
</evidence>
<feature type="domain" description="Chromosomal replication initiator DnaA C-terminal" evidence="1">
    <location>
        <begin position="3"/>
        <end position="71"/>
    </location>
</feature>
<dbReference type="GO" id="GO:0003688">
    <property type="term" value="F:DNA replication origin binding"/>
    <property type="evidence" value="ECO:0007669"/>
    <property type="project" value="InterPro"/>
</dbReference>
<dbReference type="Pfam" id="PF08299">
    <property type="entry name" value="Bac_DnaA_C"/>
    <property type="match status" value="1"/>
</dbReference>
<dbReference type="GO" id="GO:0006270">
    <property type="term" value="P:DNA replication initiation"/>
    <property type="evidence" value="ECO:0007669"/>
    <property type="project" value="InterPro"/>
</dbReference>
<organism evidence="2 3">
    <name type="scientific">Methylobrevis pamukkalensis</name>
    <dbReference type="NCBI Taxonomy" id="1439726"/>
    <lineage>
        <taxon>Bacteria</taxon>
        <taxon>Pseudomonadati</taxon>
        <taxon>Pseudomonadota</taxon>
        <taxon>Alphaproteobacteria</taxon>
        <taxon>Hyphomicrobiales</taxon>
        <taxon>Pleomorphomonadaceae</taxon>
        <taxon>Methylobrevis</taxon>
    </lineage>
</organism>
<dbReference type="AlphaFoldDB" id="A0A1E3H4D1"/>
<accession>A0A1E3H4D1</accession>
<dbReference type="SUPFAM" id="SSF48295">
    <property type="entry name" value="TrpR-like"/>
    <property type="match status" value="1"/>
</dbReference>
<evidence type="ECO:0000313" key="3">
    <source>
        <dbReference type="Proteomes" id="UP000094622"/>
    </source>
</evidence>
<dbReference type="CDD" id="cd06571">
    <property type="entry name" value="Bac_DnaA_C"/>
    <property type="match status" value="1"/>
</dbReference>
<dbReference type="PANTHER" id="PTHR30050:SF2">
    <property type="entry name" value="CHROMOSOMAL REPLICATION INITIATOR PROTEIN DNAA"/>
    <property type="match status" value="1"/>
</dbReference>
<dbReference type="GO" id="GO:0005886">
    <property type="term" value="C:plasma membrane"/>
    <property type="evidence" value="ECO:0007669"/>
    <property type="project" value="TreeGrafter"/>
</dbReference>
<dbReference type="RefSeq" id="WP_069306395.1">
    <property type="nucleotide sequence ID" value="NZ_MCRJ01000027.1"/>
</dbReference>
<reference evidence="2 3" key="1">
    <citation type="submission" date="2016-07" db="EMBL/GenBank/DDBJ databases">
        <title>Draft Genome Sequence of Methylobrevis pamukkalensis PK2.</title>
        <authorList>
            <person name="Vasilenko O.V."/>
            <person name="Doronina N.V."/>
            <person name="Shmareva M.N."/>
            <person name="Tarlachkov S.V."/>
            <person name="Mustakhimov I."/>
            <person name="Trotsenko Y.A."/>
        </authorList>
    </citation>
    <scope>NUCLEOTIDE SEQUENCE [LARGE SCALE GENOMIC DNA]</scope>
    <source>
        <strain evidence="2 3">PK2</strain>
    </source>
</reference>
<dbReference type="EMBL" id="MCRJ01000027">
    <property type="protein sequence ID" value="ODN71207.1"/>
    <property type="molecule type" value="Genomic_DNA"/>
</dbReference>
<dbReference type="GO" id="GO:0006275">
    <property type="term" value="P:regulation of DNA replication"/>
    <property type="evidence" value="ECO:0007669"/>
    <property type="project" value="InterPro"/>
</dbReference>
<dbReference type="PROSITE" id="PS01008">
    <property type="entry name" value="DNAA"/>
    <property type="match status" value="1"/>
</dbReference>
<proteinExistence type="predicted"/>
<dbReference type="SMART" id="SM00760">
    <property type="entry name" value="Bac_DnaA_C"/>
    <property type="match status" value="1"/>
</dbReference>
<dbReference type="InterPro" id="IPR010921">
    <property type="entry name" value="Trp_repressor/repl_initiator"/>
</dbReference>
<evidence type="ECO:0000259" key="1">
    <source>
        <dbReference type="SMART" id="SM00760"/>
    </source>
</evidence>
<dbReference type="PANTHER" id="PTHR30050">
    <property type="entry name" value="CHROMOSOMAL REPLICATION INITIATOR PROTEIN DNAA"/>
    <property type="match status" value="1"/>
</dbReference>
<protein>
    <submittedName>
        <fullName evidence="2">Chromosomal replication initiator protein DnaA</fullName>
    </submittedName>
</protein>
<keyword evidence="3" id="KW-1185">Reference proteome</keyword>
<dbReference type="Gene3D" id="1.10.1750.10">
    <property type="match status" value="1"/>
</dbReference>
<comment type="caution">
    <text evidence="2">The sequence shown here is derived from an EMBL/GenBank/DDBJ whole genome shotgun (WGS) entry which is preliminary data.</text>
</comment>
<name>A0A1E3H4D1_9HYPH</name>
<dbReference type="PATRIC" id="fig|1439726.3.peg.1572"/>
<dbReference type="InterPro" id="IPR018312">
    <property type="entry name" value="Chromosome_initiator_DnaA_CS"/>
</dbReference>
<gene>
    <name evidence="2" type="primary">dnaA_1</name>
    <name evidence="2" type="ORF">A6302_01496</name>
</gene>
<dbReference type="InterPro" id="IPR013159">
    <property type="entry name" value="DnaA_C"/>
</dbReference>